<dbReference type="InterPro" id="IPR036380">
    <property type="entry name" value="Isochorismatase-like_sf"/>
</dbReference>
<dbReference type="Pfam" id="PF00857">
    <property type="entry name" value="Isochorismatase"/>
    <property type="match status" value="1"/>
</dbReference>
<dbReference type="RefSeq" id="WP_220228061.1">
    <property type="nucleotide sequence ID" value="NZ_JAICBX010000002.1"/>
</dbReference>
<organism evidence="3 4">
    <name type="scientific">Flavimaribacter sediminis</name>
    <dbReference type="NCBI Taxonomy" id="2865987"/>
    <lineage>
        <taxon>Bacteria</taxon>
        <taxon>Pseudomonadati</taxon>
        <taxon>Pseudomonadota</taxon>
        <taxon>Alphaproteobacteria</taxon>
        <taxon>Hyphomicrobiales</taxon>
        <taxon>Rhizobiaceae</taxon>
        <taxon>Flavimaribacter</taxon>
    </lineage>
</organism>
<evidence type="ECO:0000256" key="1">
    <source>
        <dbReference type="ARBA" id="ARBA00022801"/>
    </source>
</evidence>
<dbReference type="EMBL" id="JAICBX010000002">
    <property type="protein sequence ID" value="MBW8637351.1"/>
    <property type="molecule type" value="Genomic_DNA"/>
</dbReference>
<dbReference type="Proteomes" id="UP001196509">
    <property type="component" value="Unassembled WGS sequence"/>
</dbReference>
<dbReference type="Gene3D" id="3.40.50.850">
    <property type="entry name" value="Isochorismatase-like"/>
    <property type="match status" value="1"/>
</dbReference>
<dbReference type="PANTHER" id="PTHR43540:SF6">
    <property type="entry name" value="ISOCHORISMATASE-LIKE DOMAIN-CONTAINING PROTEIN"/>
    <property type="match status" value="1"/>
</dbReference>
<dbReference type="InterPro" id="IPR000868">
    <property type="entry name" value="Isochorismatase-like_dom"/>
</dbReference>
<dbReference type="PANTHER" id="PTHR43540">
    <property type="entry name" value="PEROXYUREIDOACRYLATE/UREIDOACRYLATE AMIDOHYDROLASE-RELATED"/>
    <property type="match status" value="1"/>
</dbReference>
<feature type="domain" description="Isochorismatase-like" evidence="2">
    <location>
        <begin position="18"/>
        <end position="205"/>
    </location>
</feature>
<sequence>MSRIAADLPADEIFVRPALLIVDMQNDFVREGAPLEVPDARKTVASIARLAERFRRIGAPVVYTRFLARKEDNLLWLWSPQCHAEIRCCWRGTRREYADTDQALECTDVIDELRPQKDEPIIDKYGYGSFHGTNLDELLRSLGVQSIILTGTVTQICVEETGREAFHHGYRTTIVADGVSSFAPDLQAATLKNFAMKFGWVSDTASILDALETVQPEAGTLS</sequence>
<proteinExistence type="predicted"/>
<keyword evidence="1 3" id="KW-0378">Hydrolase</keyword>
<protein>
    <submittedName>
        <fullName evidence="3">Cysteine hydrolase</fullName>
    </submittedName>
</protein>
<dbReference type="GO" id="GO:0016787">
    <property type="term" value="F:hydrolase activity"/>
    <property type="evidence" value="ECO:0007669"/>
    <property type="project" value="UniProtKB-KW"/>
</dbReference>
<reference evidence="3" key="1">
    <citation type="submission" date="2021-08" db="EMBL/GenBank/DDBJ databases">
        <title>Hoeflea bacterium WL0058 sp. nov., isolated from the sediment.</title>
        <authorList>
            <person name="Wang L."/>
            <person name="Zhang D."/>
        </authorList>
    </citation>
    <scope>NUCLEOTIDE SEQUENCE</scope>
    <source>
        <strain evidence="3">WL0058</strain>
    </source>
</reference>
<dbReference type="CDD" id="cd00431">
    <property type="entry name" value="cysteine_hydrolases"/>
    <property type="match status" value="1"/>
</dbReference>
<comment type="caution">
    <text evidence="3">The sequence shown here is derived from an EMBL/GenBank/DDBJ whole genome shotgun (WGS) entry which is preliminary data.</text>
</comment>
<dbReference type="InterPro" id="IPR050272">
    <property type="entry name" value="Isochorismatase-like_hydrls"/>
</dbReference>
<keyword evidence="4" id="KW-1185">Reference proteome</keyword>
<dbReference type="SUPFAM" id="SSF52499">
    <property type="entry name" value="Isochorismatase-like hydrolases"/>
    <property type="match status" value="1"/>
</dbReference>
<accession>A0AAE2ZM79</accession>
<name>A0AAE2ZM79_9HYPH</name>
<dbReference type="AlphaFoldDB" id="A0AAE2ZM79"/>
<gene>
    <name evidence="3" type="ORF">K1W69_09140</name>
</gene>
<evidence type="ECO:0000313" key="4">
    <source>
        <dbReference type="Proteomes" id="UP001196509"/>
    </source>
</evidence>
<evidence type="ECO:0000259" key="2">
    <source>
        <dbReference type="Pfam" id="PF00857"/>
    </source>
</evidence>
<evidence type="ECO:0000313" key="3">
    <source>
        <dbReference type="EMBL" id="MBW8637351.1"/>
    </source>
</evidence>